<keyword evidence="1" id="KW-1133">Transmembrane helix</keyword>
<gene>
    <name evidence="2" type="ORF">B0O44_10732</name>
</gene>
<accession>A0A318UGB4</accession>
<evidence type="ECO:0000313" key="2">
    <source>
        <dbReference type="EMBL" id="PYF71417.1"/>
    </source>
</evidence>
<keyword evidence="1" id="KW-0812">Transmembrane</keyword>
<dbReference type="RefSeq" id="WP_054281012.1">
    <property type="nucleotide sequence ID" value="NZ_QKLU01000007.1"/>
</dbReference>
<feature type="transmembrane region" description="Helical" evidence="1">
    <location>
        <begin position="30"/>
        <end position="49"/>
    </location>
</feature>
<dbReference type="AlphaFoldDB" id="A0A318UGB4"/>
<evidence type="ECO:0000256" key="1">
    <source>
        <dbReference type="SAM" id="Phobius"/>
    </source>
</evidence>
<reference evidence="2 3" key="1">
    <citation type="submission" date="2018-06" db="EMBL/GenBank/DDBJ databases">
        <title>Genomic Encyclopedia of Archaeal and Bacterial Type Strains, Phase II (KMG-II): from individual species to whole genera.</title>
        <authorList>
            <person name="Goeker M."/>
        </authorList>
    </citation>
    <scope>NUCLEOTIDE SEQUENCE [LARGE SCALE GENOMIC DNA]</scope>
    <source>
        <strain evidence="2 3">DSM 27372</strain>
    </source>
</reference>
<organism evidence="2 3">
    <name type="scientific">Pedobacter nutrimenti</name>
    <dbReference type="NCBI Taxonomy" id="1241337"/>
    <lineage>
        <taxon>Bacteria</taxon>
        <taxon>Pseudomonadati</taxon>
        <taxon>Bacteroidota</taxon>
        <taxon>Sphingobacteriia</taxon>
        <taxon>Sphingobacteriales</taxon>
        <taxon>Sphingobacteriaceae</taxon>
        <taxon>Pedobacter</taxon>
    </lineage>
</organism>
<comment type="caution">
    <text evidence="2">The sequence shown here is derived from an EMBL/GenBank/DDBJ whole genome shotgun (WGS) entry which is preliminary data.</text>
</comment>
<name>A0A318UGB4_9SPHI</name>
<proteinExistence type="predicted"/>
<protein>
    <recommendedName>
        <fullName evidence="4">Nitrogen regulatory IIA protein</fullName>
    </recommendedName>
</protein>
<dbReference type="EMBL" id="QKLU01000007">
    <property type="protein sequence ID" value="PYF71417.1"/>
    <property type="molecule type" value="Genomic_DNA"/>
</dbReference>
<keyword evidence="1" id="KW-0472">Membrane</keyword>
<dbReference type="Proteomes" id="UP000248198">
    <property type="component" value="Unassembled WGS sequence"/>
</dbReference>
<evidence type="ECO:0008006" key="4">
    <source>
        <dbReference type="Google" id="ProtNLM"/>
    </source>
</evidence>
<keyword evidence="3" id="KW-1185">Reference proteome</keyword>
<sequence length="94" mass="11129">MKKLRTKISKWFDRLDDRWRELPIKKQHRYTLLLFAGYVLLSIIVIAKVCYDVGASDSKLKIEHIENPLIKQNKSPVSPQDSISKILKNKMYER</sequence>
<dbReference type="OrthoDB" id="675530at2"/>
<evidence type="ECO:0000313" key="3">
    <source>
        <dbReference type="Proteomes" id="UP000248198"/>
    </source>
</evidence>